<dbReference type="InterPro" id="IPR038430">
    <property type="entry name" value="NDAH_ubi_oxred_su3_sf"/>
</dbReference>
<accession>A0ABP8WR38</accession>
<evidence type="ECO:0000256" key="2">
    <source>
        <dbReference type="ARBA" id="ARBA00008472"/>
    </source>
</evidence>
<dbReference type="EC" id="7.1.1.-" evidence="7"/>
<evidence type="ECO:0000313" key="9">
    <source>
        <dbReference type="EMBL" id="GAA4694116.1"/>
    </source>
</evidence>
<dbReference type="PANTHER" id="PTHR11058">
    <property type="entry name" value="NADH-UBIQUINONE OXIDOREDUCTASE CHAIN 3"/>
    <property type="match status" value="1"/>
</dbReference>
<dbReference type="PANTHER" id="PTHR11058:SF9">
    <property type="entry name" value="NADH-UBIQUINONE OXIDOREDUCTASE CHAIN 3"/>
    <property type="match status" value="1"/>
</dbReference>
<evidence type="ECO:0000256" key="4">
    <source>
        <dbReference type="ARBA" id="ARBA00022692"/>
    </source>
</evidence>
<dbReference type="RefSeq" id="WP_345381591.1">
    <property type="nucleotide sequence ID" value="NZ_BAABIC010000011.1"/>
</dbReference>
<proteinExistence type="inferred from homology"/>
<organism evidence="9 10">
    <name type="scientific">Pseudonocardia yuanmonensis</name>
    <dbReference type="NCBI Taxonomy" id="1095914"/>
    <lineage>
        <taxon>Bacteria</taxon>
        <taxon>Bacillati</taxon>
        <taxon>Actinomycetota</taxon>
        <taxon>Actinomycetes</taxon>
        <taxon>Pseudonocardiales</taxon>
        <taxon>Pseudonocardiaceae</taxon>
        <taxon>Pseudonocardia</taxon>
    </lineage>
</organism>
<dbReference type="Gene3D" id="1.20.58.1610">
    <property type="entry name" value="NADH:ubiquinone/plastoquinone oxidoreductase, chain 3"/>
    <property type="match status" value="1"/>
</dbReference>
<evidence type="ECO:0000256" key="8">
    <source>
        <dbReference type="SAM" id="Phobius"/>
    </source>
</evidence>
<protein>
    <recommendedName>
        <fullName evidence="7">NADH-quinone oxidoreductase subunit</fullName>
        <ecNumber evidence="7">7.1.1.-</ecNumber>
    </recommendedName>
</protein>
<keyword evidence="7" id="KW-0520">NAD</keyword>
<keyword evidence="10" id="KW-1185">Reference proteome</keyword>
<sequence>MREFVPVLAALGVVLALVALLYGAARAVRPDPTAREVLPFGGGLPPAQHAFSRFHVRWYPVTMVFLAFDMEMVFMYPWTLVVSRVGTAAVVEMFLFLGILLAGVVYAWREGALRWT</sequence>
<keyword evidence="3" id="KW-0813">Transport</keyword>
<comment type="function">
    <text evidence="7">NDH-1 shuttles electrons from NADH, via FMN and iron-sulfur (Fe-S) centers, to quinones in the respiratory chain.</text>
</comment>
<keyword evidence="7" id="KW-0874">Quinone</keyword>
<feature type="transmembrane region" description="Helical" evidence="8">
    <location>
        <begin position="85"/>
        <end position="108"/>
    </location>
</feature>
<evidence type="ECO:0000256" key="7">
    <source>
        <dbReference type="RuleBase" id="RU003639"/>
    </source>
</evidence>
<evidence type="ECO:0000256" key="6">
    <source>
        <dbReference type="ARBA" id="ARBA00023136"/>
    </source>
</evidence>
<dbReference type="Pfam" id="PF00507">
    <property type="entry name" value="Oxidored_q4"/>
    <property type="match status" value="1"/>
</dbReference>
<comment type="catalytic activity">
    <reaction evidence="7">
        <text>a quinone + NADH + 5 H(+)(in) = a quinol + NAD(+) + 4 H(+)(out)</text>
        <dbReference type="Rhea" id="RHEA:57888"/>
        <dbReference type="ChEBI" id="CHEBI:15378"/>
        <dbReference type="ChEBI" id="CHEBI:24646"/>
        <dbReference type="ChEBI" id="CHEBI:57540"/>
        <dbReference type="ChEBI" id="CHEBI:57945"/>
        <dbReference type="ChEBI" id="CHEBI:132124"/>
    </reaction>
</comment>
<evidence type="ECO:0000313" key="10">
    <source>
        <dbReference type="Proteomes" id="UP001500325"/>
    </source>
</evidence>
<evidence type="ECO:0000256" key="5">
    <source>
        <dbReference type="ARBA" id="ARBA00022989"/>
    </source>
</evidence>
<gene>
    <name evidence="9" type="ORF">GCM10023215_34620</name>
</gene>
<keyword evidence="5 8" id="KW-1133">Transmembrane helix</keyword>
<evidence type="ECO:0000256" key="1">
    <source>
        <dbReference type="ARBA" id="ARBA00004370"/>
    </source>
</evidence>
<comment type="similarity">
    <text evidence="2 7">Belongs to the complex I subunit 3 family.</text>
</comment>
<reference evidence="10" key="1">
    <citation type="journal article" date="2019" name="Int. J. Syst. Evol. Microbiol.">
        <title>The Global Catalogue of Microorganisms (GCM) 10K type strain sequencing project: providing services to taxonomists for standard genome sequencing and annotation.</title>
        <authorList>
            <consortium name="The Broad Institute Genomics Platform"/>
            <consortium name="The Broad Institute Genome Sequencing Center for Infectious Disease"/>
            <person name="Wu L."/>
            <person name="Ma J."/>
        </authorList>
    </citation>
    <scope>NUCLEOTIDE SEQUENCE [LARGE SCALE GENOMIC DNA]</scope>
    <source>
        <strain evidence="10">JCM 18055</strain>
    </source>
</reference>
<keyword evidence="6 8" id="KW-0472">Membrane</keyword>
<name>A0ABP8WR38_9PSEU</name>
<comment type="caution">
    <text evidence="9">The sequence shown here is derived from an EMBL/GenBank/DDBJ whole genome shotgun (WGS) entry which is preliminary data.</text>
</comment>
<dbReference type="Proteomes" id="UP001500325">
    <property type="component" value="Unassembled WGS sequence"/>
</dbReference>
<feature type="transmembrane region" description="Helical" evidence="8">
    <location>
        <begin position="58"/>
        <end position="78"/>
    </location>
</feature>
<evidence type="ECO:0000256" key="3">
    <source>
        <dbReference type="ARBA" id="ARBA00022448"/>
    </source>
</evidence>
<dbReference type="InterPro" id="IPR000440">
    <property type="entry name" value="NADH_UbQ/plastoQ_OxRdtase_su3"/>
</dbReference>
<comment type="subcellular location">
    <subcellularLocation>
        <location evidence="7">Cell membrane</location>
        <topology evidence="7">Multi-pass membrane protein</topology>
    </subcellularLocation>
    <subcellularLocation>
        <location evidence="1">Membrane</location>
    </subcellularLocation>
</comment>
<keyword evidence="4 7" id="KW-0812">Transmembrane</keyword>
<dbReference type="EMBL" id="BAABIC010000011">
    <property type="protein sequence ID" value="GAA4694116.1"/>
    <property type="molecule type" value="Genomic_DNA"/>
</dbReference>